<reference evidence="4 5" key="1">
    <citation type="submission" date="2017-10" db="EMBL/GenBank/DDBJ databases">
        <title>Draft genome of two endophytic bacteria isolated from 'guarana' Paullinia cupana (Mart.) Ducke.</title>
        <authorList>
            <person name="Siqueira K.A."/>
            <person name="Liotti R.G."/>
            <person name="Mendes T.A."/>
            <person name="Soares M.A."/>
        </authorList>
    </citation>
    <scope>NUCLEOTIDE SEQUENCE [LARGE SCALE GENOMIC DNA]</scope>
    <source>
        <strain evidence="4 5">342</strain>
    </source>
</reference>
<organism evidence="4 5">
    <name type="scientific">Pantoea coffeiphila</name>
    <dbReference type="NCBI Taxonomy" id="1465635"/>
    <lineage>
        <taxon>Bacteria</taxon>
        <taxon>Pseudomonadati</taxon>
        <taxon>Pseudomonadota</taxon>
        <taxon>Gammaproteobacteria</taxon>
        <taxon>Enterobacterales</taxon>
        <taxon>Erwiniaceae</taxon>
        <taxon>Pantoea</taxon>
    </lineage>
</organism>
<feature type="domain" description="AB hydrolase-1" evidence="2">
    <location>
        <begin position="149"/>
        <end position="371"/>
    </location>
</feature>
<dbReference type="Proteomes" id="UP000239181">
    <property type="component" value="Unassembled WGS sequence"/>
</dbReference>
<dbReference type="Gene3D" id="1.20.1290.10">
    <property type="entry name" value="AhpD-like"/>
    <property type="match status" value="1"/>
</dbReference>
<dbReference type="Pfam" id="PF00561">
    <property type="entry name" value="Abhydrolase_1"/>
    <property type="match status" value="1"/>
</dbReference>
<dbReference type="PANTHER" id="PTHR43798">
    <property type="entry name" value="MONOACYLGLYCEROL LIPASE"/>
    <property type="match status" value="1"/>
</dbReference>
<dbReference type="SUPFAM" id="SSF53474">
    <property type="entry name" value="alpha/beta-Hydrolases"/>
    <property type="match status" value="1"/>
</dbReference>
<evidence type="ECO:0000259" key="2">
    <source>
        <dbReference type="Pfam" id="PF00561"/>
    </source>
</evidence>
<comment type="caution">
    <text evidence="4">The sequence shown here is derived from an EMBL/GenBank/DDBJ whole genome shotgun (WGS) entry which is preliminary data.</text>
</comment>
<keyword evidence="5" id="KW-1185">Reference proteome</keyword>
<dbReference type="GO" id="GO:0016020">
    <property type="term" value="C:membrane"/>
    <property type="evidence" value="ECO:0007669"/>
    <property type="project" value="TreeGrafter"/>
</dbReference>
<accession>A0A2S9IGR8</accession>
<evidence type="ECO:0000313" key="5">
    <source>
        <dbReference type="Proteomes" id="UP000239181"/>
    </source>
</evidence>
<protein>
    <submittedName>
        <fullName evidence="4">Carboxymuconolactone decarboxylase</fullName>
    </submittedName>
</protein>
<dbReference type="PANTHER" id="PTHR43798:SF31">
    <property type="entry name" value="AB HYDROLASE SUPERFAMILY PROTEIN YCLE"/>
    <property type="match status" value="1"/>
</dbReference>
<dbReference type="OrthoDB" id="9780765at2"/>
<gene>
    <name evidence="4" type="ORF">CQW29_04850</name>
</gene>
<dbReference type="SUPFAM" id="SSF69118">
    <property type="entry name" value="AhpD-like"/>
    <property type="match status" value="1"/>
</dbReference>
<dbReference type="InterPro" id="IPR000073">
    <property type="entry name" value="AB_hydrolase_1"/>
</dbReference>
<evidence type="ECO:0000259" key="3">
    <source>
        <dbReference type="Pfam" id="PF02627"/>
    </source>
</evidence>
<dbReference type="InterPro" id="IPR050266">
    <property type="entry name" value="AB_hydrolase_sf"/>
</dbReference>
<dbReference type="Gene3D" id="3.40.50.1820">
    <property type="entry name" value="alpha/beta hydrolase"/>
    <property type="match status" value="1"/>
</dbReference>
<dbReference type="GO" id="GO:0016787">
    <property type="term" value="F:hydrolase activity"/>
    <property type="evidence" value="ECO:0007669"/>
    <property type="project" value="UniProtKB-KW"/>
</dbReference>
<dbReference type="InterPro" id="IPR029058">
    <property type="entry name" value="AB_hydrolase_fold"/>
</dbReference>
<feature type="domain" description="Carboxymuconolactone decarboxylase-like" evidence="3">
    <location>
        <begin position="34"/>
        <end position="115"/>
    </location>
</feature>
<dbReference type="RefSeq" id="WP_105591573.1">
    <property type="nucleotide sequence ID" value="NZ_PDET01000002.1"/>
</dbReference>
<sequence>MNYQQIGWKELTAIDGPRGEQTVSRVSETSAIIAETLIEHAFGTVFAASTLSRRDRELVTLGMLGAIGGAEPQLRIHLEAALRVGADPDELIALAEHASVYVGYPRALNLLNATRTALTEMERFQPLTAGKFTLDDHQTRLYDSGGDRPVLVLVHALGLDWRMWREVIPLLTDRFRVIAYDLRGFGAAAAAPVANGLQDYARDLAAVLDRLGIRQAHIAGLSLGGSIAQQLALMAPERFQTLTIIAATAWAFDAFRQRAGAAEEQGMDAQVAPSLTRWFRPDDLAVNGWAVRYARDCVQRAFVTDWNAGWLALAAIETGTRLAEIAVPAHIIAGEQDASTPPELMQGMLAIPGASMEVIADAPHMIALTHPAALAQAILRGTAKGR</sequence>
<evidence type="ECO:0000313" key="4">
    <source>
        <dbReference type="EMBL" id="PRD16991.1"/>
    </source>
</evidence>
<proteinExistence type="predicted"/>
<dbReference type="GO" id="GO:0051920">
    <property type="term" value="F:peroxiredoxin activity"/>
    <property type="evidence" value="ECO:0007669"/>
    <property type="project" value="InterPro"/>
</dbReference>
<dbReference type="InterPro" id="IPR003779">
    <property type="entry name" value="CMD-like"/>
</dbReference>
<evidence type="ECO:0000256" key="1">
    <source>
        <dbReference type="ARBA" id="ARBA00022801"/>
    </source>
</evidence>
<dbReference type="AlphaFoldDB" id="A0A2S9IGR8"/>
<dbReference type="PRINTS" id="PR00111">
    <property type="entry name" value="ABHYDROLASE"/>
</dbReference>
<dbReference type="Pfam" id="PF02627">
    <property type="entry name" value="CMD"/>
    <property type="match status" value="1"/>
</dbReference>
<dbReference type="EMBL" id="PDET01000002">
    <property type="protein sequence ID" value="PRD16991.1"/>
    <property type="molecule type" value="Genomic_DNA"/>
</dbReference>
<keyword evidence="1" id="KW-0378">Hydrolase</keyword>
<dbReference type="InterPro" id="IPR029032">
    <property type="entry name" value="AhpD-like"/>
</dbReference>
<name>A0A2S9IGR8_9GAMM</name>